<sequence length="117" mass="13496">MNFSNKSDAEILAIANPFLDNIIQASNELDYEKFSRNLSGNMKNAFSENDFVQQQTAFQQQFGKISEDREFIRCIRRQQSVSVLWVTSFEKLDGEVLAAMQIDEEDGEMKIFTVRIS</sequence>
<reference evidence="1 2" key="2">
    <citation type="journal article" date="2022" name="Mar. Drugs">
        <title>Bioassay-Guided Fractionation Leads to the Detection of Cholic Acid Generated by the Rare Thalassomonas sp.</title>
        <authorList>
            <person name="Pheiffer F."/>
            <person name="Schneider Y.K."/>
            <person name="Hansen E.H."/>
            <person name="Andersen J.H."/>
            <person name="Isaksson J."/>
            <person name="Busche T."/>
            <person name="R C."/>
            <person name="Kalinowski J."/>
            <person name="Zyl L.V."/>
            <person name="Trindade M."/>
        </authorList>
    </citation>
    <scope>NUCLEOTIDE SEQUENCE [LARGE SCALE GENOMIC DNA]</scope>
    <source>
        <strain evidence="1 2">XOM25</strain>
    </source>
</reference>
<organism evidence="1 2">
    <name type="scientific">Thalassomonas viridans</name>
    <dbReference type="NCBI Taxonomy" id="137584"/>
    <lineage>
        <taxon>Bacteria</taxon>
        <taxon>Pseudomonadati</taxon>
        <taxon>Pseudomonadota</taxon>
        <taxon>Gammaproteobacteria</taxon>
        <taxon>Alteromonadales</taxon>
        <taxon>Colwelliaceae</taxon>
        <taxon>Thalassomonas</taxon>
    </lineage>
</organism>
<keyword evidence="2" id="KW-1185">Reference proteome</keyword>
<proteinExistence type="predicted"/>
<name>A0AAE9Z9M1_9GAMM</name>
<dbReference type="RefSeq" id="WP_044842259.1">
    <property type="nucleotide sequence ID" value="NZ_CP059733.1"/>
</dbReference>
<protein>
    <submittedName>
        <fullName evidence="1">Uncharacterized protein</fullName>
    </submittedName>
</protein>
<dbReference type="KEGG" id="tvd:SG34_013780"/>
<reference evidence="1 2" key="1">
    <citation type="journal article" date="2015" name="Genome Announc.">
        <title>Draft Genome Sequences of Marine Isolates of Thalassomonas viridans and Thalassomonas actiniarum.</title>
        <authorList>
            <person name="Olonade I."/>
            <person name="van Zyl L.J."/>
            <person name="Trindade M."/>
        </authorList>
    </citation>
    <scope>NUCLEOTIDE SEQUENCE [LARGE SCALE GENOMIC DNA]</scope>
    <source>
        <strain evidence="1 2">XOM25</strain>
    </source>
</reference>
<dbReference type="AlphaFoldDB" id="A0AAE9Z9M1"/>
<evidence type="ECO:0000313" key="2">
    <source>
        <dbReference type="Proteomes" id="UP000032352"/>
    </source>
</evidence>
<dbReference type="EMBL" id="CP059733">
    <property type="protein sequence ID" value="WDE07853.1"/>
    <property type="molecule type" value="Genomic_DNA"/>
</dbReference>
<dbReference type="Proteomes" id="UP000032352">
    <property type="component" value="Chromosome"/>
</dbReference>
<accession>A0AAE9Z9M1</accession>
<gene>
    <name evidence="1" type="ORF">SG34_013780</name>
</gene>
<evidence type="ECO:0000313" key="1">
    <source>
        <dbReference type="EMBL" id="WDE07853.1"/>
    </source>
</evidence>